<dbReference type="PROSITE" id="PS50181">
    <property type="entry name" value="FBOX"/>
    <property type="match status" value="1"/>
</dbReference>
<sequence>MESGNQSQNLAILTVVGNRLAKYLQGSRRPAWVEDLPDELLEMLSYNLEQGDLANLSLVSKRTRDVSVRALYKDITVVEETAGSSKALSRIKSMFRILMEAPELGKYTESFTVRCSESLIRGTCPTVPFDPNGKDAQLISLFTQKFSQVNNLAGLGPGLRENRFGVLVIVLLFCFPKLRRLDLTFDGLCSASFFELFEATLKGQEIPFFSQLRKVTYKELWVGPEARPCLLHRYTLPESGPLTWCPTFSLETLDLAGTCVDAQGFRASLALYGNLKVLRMTDYWAIHDISGALYQVKDTLDVLHLGRRYHRQSVPFRLDFSKFKKLHTLVINSLDFPSAGHGIPVNLENKFPASLKHLTFVHIPLRGSWMTVICREEWEMIDDLTNGLANVQLPNLQDVKIVFPNKRAILIEARWNETHNQHNFRTFCRASRECVLSIHL</sequence>
<keyword evidence="3" id="KW-1185">Reference proteome</keyword>
<accession>A0A9P4SF10</accession>
<dbReference type="Proteomes" id="UP000799429">
    <property type="component" value="Unassembled WGS sequence"/>
</dbReference>
<evidence type="ECO:0000313" key="3">
    <source>
        <dbReference type="Proteomes" id="UP000799429"/>
    </source>
</evidence>
<dbReference type="OrthoDB" id="3069796at2759"/>
<dbReference type="InterPro" id="IPR001810">
    <property type="entry name" value="F-box_dom"/>
</dbReference>
<dbReference type="Pfam" id="PF00646">
    <property type="entry name" value="F-box"/>
    <property type="match status" value="1"/>
</dbReference>
<evidence type="ECO:0000259" key="1">
    <source>
        <dbReference type="PROSITE" id="PS50181"/>
    </source>
</evidence>
<evidence type="ECO:0000313" key="2">
    <source>
        <dbReference type="EMBL" id="KAF2840622.1"/>
    </source>
</evidence>
<proteinExistence type="predicted"/>
<dbReference type="AlphaFoldDB" id="A0A9P4SF10"/>
<reference evidence="2" key="1">
    <citation type="journal article" date="2020" name="Stud. Mycol.">
        <title>101 Dothideomycetes genomes: a test case for predicting lifestyles and emergence of pathogens.</title>
        <authorList>
            <person name="Haridas S."/>
            <person name="Albert R."/>
            <person name="Binder M."/>
            <person name="Bloem J."/>
            <person name="Labutti K."/>
            <person name="Salamov A."/>
            <person name="Andreopoulos B."/>
            <person name="Baker S."/>
            <person name="Barry K."/>
            <person name="Bills G."/>
            <person name="Bluhm B."/>
            <person name="Cannon C."/>
            <person name="Castanera R."/>
            <person name="Culley D."/>
            <person name="Daum C."/>
            <person name="Ezra D."/>
            <person name="Gonzalez J."/>
            <person name="Henrissat B."/>
            <person name="Kuo A."/>
            <person name="Liang C."/>
            <person name="Lipzen A."/>
            <person name="Lutzoni F."/>
            <person name="Magnuson J."/>
            <person name="Mondo S."/>
            <person name="Nolan M."/>
            <person name="Ohm R."/>
            <person name="Pangilinan J."/>
            <person name="Park H.-J."/>
            <person name="Ramirez L."/>
            <person name="Alfaro M."/>
            <person name="Sun H."/>
            <person name="Tritt A."/>
            <person name="Yoshinaga Y."/>
            <person name="Zwiers L.-H."/>
            <person name="Turgeon B."/>
            <person name="Goodwin S."/>
            <person name="Spatafora J."/>
            <person name="Crous P."/>
            <person name="Grigoriev I."/>
        </authorList>
    </citation>
    <scope>NUCLEOTIDE SEQUENCE</scope>
    <source>
        <strain evidence="2">CBS 101060</strain>
    </source>
</reference>
<organism evidence="2 3">
    <name type="scientific">Patellaria atrata CBS 101060</name>
    <dbReference type="NCBI Taxonomy" id="1346257"/>
    <lineage>
        <taxon>Eukaryota</taxon>
        <taxon>Fungi</taxon>
        <taxon>Dikarya</taxon>
        <taxon>Ascomycota</taxon>
        <taxon>Pezizomycotina</taxon>
        <taxon>Dothideomycetes</taxon>
        <taxon>Dothideomycetes incertae sedis</taxon>
        <taxon>Patellariales</taxon>
        <taxon>Patellariaceae</taxon>
        <taxon>Patellaria</taxon>
    </lineage>
</organism>
<gene>
    <name evidence="2" type="ORF">M501DRAFT_990597</name>
</gene>
<dbReference type="EMBL" id="MU006092">
    <property type="protein sequence ID" value="KAF2840622.1"/>
    <property type="molecule type" value="Genomic_DNA"/>
</dbReference>
<name>A0A9P4SF10_9PEZI</name>
<comment type="caution">
    <text evidence="2">The sequence shown here is derived from an EMBL/GenBank/DDBJ whole genome shotgun (WGS) entry which is preliminary data.</text>
</comment>
<protein>
    <recommendedName>
        <fullName evidence="1">F-box domain-containing protein</fullName>
    </recommendedName>
</protein>
<feature type="domain" description="F-box" evidence="1">
    <location>
        <begin position="30"/>
        <end position="75"/>
    </location>
</feature>
<dbReference type="SUPFAM" id="SSF52047">
    <property type="entry name" value="RNI-like"/>
    <property type="match status" value="1"/>
</dbReference>